<dbReference type="EMBL" id="LAZR01031541">
    <property type="protein sequence ID" value="KKL53446.1"/>
    <property type="molecule type" value="Genomic_DNA"/>
</dbReference>
<protein>
    <submittedName>
        <fullName evidence="1">Uncharacterized protein</fullName>
    </submittedName>
</protein>
<comment type="caution">
    <text evidence="1">The sequence shown here is derived from an EMBL/GenBank/DDBJ whole genome shotgun (WGS) entry which is preliminary data.</text>
</comment>
<evidence type="ECO:0000313" key="1">
    <source>
        <dbReference type="EMBL" id="KKL53446.1"/>
    </source>
</evidence>
<dbReference type="AlphaFoldDB" id="A0A0F9DHY1"/>
<proteinExistence type="predicted"/>
<name>A0A0F9DHY1_9ZZZZ</name>
<gene>
    <name evidence="1" type="ORF">LCGC14_2275330</name>
</gene>
<reference evidence="1" key="1">
    <citation type="journal article" date="2015" name="Nature">
        <title>Complex archaea that bridge the gap between prokaryotes and eukaryotes.</title>
        <authorList>
            <person name="Spang A."/>
            <person name="Saw J.H."/>
            <person name="Jorgensen S.L."/>
            <person name="Zaremba-Niedzwiedzka K."/>
            <person name="Martijn J."/>
            <person name="Lind A.E."/>
            <person name="van Eijk R."/>
            <person name="Schleper C."/>
            <person name="Guy L."/>
            <person name="Ettema T.J."/>
        </authorList>
    </citation>
    <scope>NUCLEOTIDE SEQUENCE</scope>
</reference>
<organism evidence="1">
    <name type="scientific">marine sediment metagenome</name>
    <dbReference type="NCBI Taxonomy" id="412755"/>
    <lineage>
        <taxon>unclassified sequences</taxon>
        <taxon>metagenomes</taxon>
        <taxon>ecological metagenomes</taxon>
    </lineage>
</organism>
<sequence length="87" mass="9973">MDCNMNNNGNKDLTTVEGIVDFLSKESDRLWDEYKKYYNAAHDDMINFRKTSNQHKSDMAYGGHAKVYGAYTEIRDANAVKDKGLTE</sequence>
<accession>A0A0F9DHY1</accession>